<dbReference type="EMBL" id="QJKJ01000145">
    <property type="protein sequence ID" value="RDY14050.1"/>
    <property type="molecule type" value="Genomic_DNA"/>
</dbReference>
<evidence type="ECO:0000259" key="1">
    <source>
        <dbReference type="Pfam" id="PF13976"/>
    </source>
</evidence>
<name>A0A371IGC1_MUCPR</name>
<evidence type="ECO:0000313" key="2">
    <source>
        <dbReference type="EMBL" id="RDY14050.1"/>
    </source>
</evidence>
<feature type="domain" description="GAG-pre-integrase" evidence="1">
    <location>
        <begin position="11"/>
        <end position="53"/>
    </location>
</feature>
<sequence>MSMSAKEKDELYYFDDGPDLSKQYPNTCLNSTFVSQDDDIMLWHYRLGHLSYKPTTPFTAIHSDIWGPYKISTIFDKKLFVTFIDYHRRLSRELFIRVPVYLHNKTIWLKE</sequence>
<keyword evidence="3" id="KW-1185">Reference proteome</keyword>
<dbReference type="InterPro" id="IPR025724">
    <property type="entry name" value="GAG-pre-integrase_dom"/>
</dbReference>
<comment type="caution">
    <text evidence="2">The sequence shown here is derived from an EMBL/GenBank/DDBJ whole genome shotgun (WGS) entry which is preliminary data.</text>
</comment>
<dbReference type="Pfam" id="PF13976">
    <property type="entry name" value="gag_pre-integrs"/>
    <property type="match status" value="1"/>
</dbReference>
<proteinExistence type="predicted"/>
<dbReference type="OrthoDB" id="1432733at2759"/>
<reference evidence="2" key="1">
    <citation type="submission" date="2018-05" db="EMBL/GenBank/DDBJ databases">
        <title>Draft genome of Mucuna pruriens seed.</title>
        <authorList>
            <person name="Nnadi N.E."/>
            <person name="Vos R."/>
            <person name="Hasami M.H."/>
            <person name="Devisetty U.K."/>
            <person name="Aguiy J.C."/>
        </authorList>
    </citation>
    <scope>NUCLEOTIDE SEQUENCE [LARGE SCALE GENOMIC DNA]</scope>
    <source>
        <strain evidence="2">JCA_2017</strain>
    </source>
</reference>
<dbReference type="Proteomes" id="UP000257109">
    <property type="component" value="Unassembled WGS sequence"/>
</dbReference>
<gene>
    <name evidence="2" type="ORF">CR513_00942</name>
</gene>
<accession>A0A371IGC1</accession>
<evidence type="ECO:0000313" key="3">
    <source>
        <dbReference type="Proteomes" id="UP000257109"/>
    </source>
</evidence>
<protein>
    <recommendedName>
        <fullName evidence="1">GAG-pre-integrase domain-containing protein</fullName>
    </recommendedName>
</protein>
<dbReference type="AlphaFoldDB" id="A0A371IGC1"/>
<organism evidence="2 3">
    <name type="scientific">Mucuna pruriens</name>
    <name type="common">Velvet bean</name>
    <name type="synonym">Dolichos pruriens</name>
    <dbReference type="NCBI Taxonomy" id="157652"/>
    <lineage>
        <taxon>Eukaryota</taxon>
        <taxon>Viridiplantae</taxon>
        <taxon>Streptophyta</taxon>
        <taxon>Embryophyta</taxon>
        <taxon>Tracheophyta</taxon>
        <taxon>Spermatophyta</taxon>
        <taxon>Magnoliopsida</taxon>
        <taxon>eudicotyledons</taxon>
        <taxon>Gunneridae</taxon>
        <taxon>Pentapetalae</taxon>
        <taxon>rosids</taxon>
        <taxon>fabids</taxon>
        <taxon>Fabales</taxon>
        <taxon>Fabaceae</taxon>
        <taxon>Papilionoideae</taxon>
        <taxon>50 kb inversion clade</taxon>
        <taxon>NPAAA clade</taxon>
        <taxon>indigoferoid/millettioid clade</taxon>
        <taxon>Phaseoleae</taxon>
        <taxon>Mucuna</taxon>
    </lineage>
</organism>
<feature type="non-terminal residue" evidence="2">
    <location>
        <position position="1"/>
    </location>
</feature>